<dbReference type="GO" id="GO:0003677">
    <property type="term" value="F:DNA binding"/>
    <property type="evidence" value="ECO:0007669"/>
    <property type="project" value="InterPro"/>
</dbReference>
<keyword evidence="3" id="KW-1185">Reference proteome</keyword>
<dbReference type="PATRIC" id="fig|1294142.3.peg.885"/>
<evidence type="ECO:0000259" key="1">
    <source>
        <dbReference type="PROSITE" id="PS50943"/>
    </source>
</evidence>
<proteinExistence type="predicted"/>
<name>U2NRT1_9CLOT</name>
<dbReference type="Proteomes" id="UP000016721">
    <property type="component" value="Unassembled WGS sequence"/>
</dbReference>
<dbReference type="EMBL" id="APJA01000009">
    <property type="protein sequence ID" value="ERK31551.1"/>
    <property type="molecule type" value="Genomic_DNA"/>
</dbReference>
<dbReference type="OrthoDB" id="3397486at2"/>
<dbReference type="SUPFAM" id="SSF47413">
    <property type="entry name" value="lambda repressor-like DNA-binding domains"/>
    <property type="match status" value="1"/>
</dbReference>
<evidence type="ECO:0000313" key="3">
    <source>
        <dbReference type="Proteomes" id="UP000016721"/>
    </source>
</evidence>
<dbReference type="SMART" id="SM00530">
    <property type="entry name" value="HTH_XRE"/>
    <property type="match status" value="1"/>
</dbReference>
<dbReference type="Pfam" id="PF01381">
    <property type="entry name" value="HTH_3"/>
    <property type="match status" value="1"/>
</dbReference>
<dbReference type="AlphaFoldDB" id="U2NRT1"/>
<dbReference type="InterPro" id="IPR010982">
    <property type="entry name" value="Lambda_DNA-bd_dom_sf"/>
</dbReference>
<dbReference type="STRING" id="1294142.CINTURNW_0887"/>
<dbReference type="InterPro" id="IPR001387">
    <property type="entry name" value="Cro/C1-type_HTH"/>
</dbReference>
<dbReference type="Gene3D" id="1.10.260.40">
    <property type="entry name" value="lambda repressor-like DNA-binding domains"/>
    <property type="match status" value="1"/>
</dbReference>
<accession>U2NRT1</accession>
<feature type="domain" description="HTH cro/C1-type" evidence="1">
    <location>
        <begin position="28"/>
        <end position="82"/>
    </location>
</feature>
<dbReference type="eggNOG" id="COG3620">
    <property type="taxonomic scope" value="Bacteria"/>
</dbReference>
<dbReference type="CDD" id="cd00093">
    <property type="entry name" value="HTH_XRE"/>
    <property type="match status" value="1"/>
</dbReference>
<dbReference type="HOGENOM" id="CLU_066192_18_1_9"/>
<dbReference type="PROSITE" id="PS50943">
    <property type="entry name" value="HTH_CROC1"/>
    <property type="match status" value="1"/>
</dbReference>
<comment type="caution">
    <text evidence="2">The sequence shown here is derived from an EMBL/GenBank/DDBJ whole genome shotgun (WGS) entry which is preliminary data.</text>
</comment>
<protein>
    <submittedName>
        <fullName evidence="2">Helix-turn-helix domain-containing protein</fullName>
    </submittedName>
</protein>
<gene>
    <name evidence="2" type="ORF">CINTURNW_0887</name>
</gene>
<evidence type="ECO:0000313" key="2">
    <source>
        <dbReference type="EMBL" id="ERK31551.1"/>
    </source>
</evidence>
<sequence>MRGRIKKDPSLKIDIDFLNNKNELIKSLVDIRKSLNLSKEEIALKSGIPINVVSKIENLDNNVKLDVFLRYTAALGIKIHLNK</sequence>
<reference evidence="2 3" key="1">
    <citation type="journal article" date="2013" name="Genome Announc.">
        <title>Draft Genome Sequence of the Hydrogen- and Ethanol-Producing Bacterium Clostridium intestinale Strain URNW.</title>
        <authorList>
            <person name="Lal S."/>
            <person name="Ramachandran U."/>
            <person name="Zhang X."/>
            <person name="Sparling R."/>
            <person name="Levin D.B."/>
        </authorList>
    </citation>
    <scope>NUCLEOTIDE SEQUENCE [LARGE SCALE GENOMIC DNA]</scope>
    <source>
        <strain evidence="2 3">URNW</strain>
    </source>
</reference>
<organism evidence="2 3">
    <name type="scientific">Clostridium intestinale URNW</name>
    <dbReference type="NCBI Taxonomy" id="1294142"/>
    <lineage>
        <taxon>Bacteria</taxon>
        <taxon>Bacillati</taxon>
        <taxon>Bacillota</taxon>
        <taxon>Clostridia</taxon>
        <taxon>Eubacteriales</taxon>
        <taxon>Clostridiaceae</taxon>
        <taxon>Clostridium</taxon>
    </lineage>
</organism>